<dbReference type="SUPFAM" id="SSF54928">
    <property type="entry name" value="RNA-binding domain, RBD"/>
    <property type="match status" value="2"/>
</dbReference>
<dbReference type="Gene3D" id="3.30.70.330">
    <property type="match status" value="3"/>
</dbReference>
<keyword evidence="6" id="KW-1185">Reference proteome</keyword>
<dbReference type="GO" id="GO:1990904">
    <property type="term" value="C:ribonucleoprotein complex"/>
    <property type="evidence" value="ECO:0007669"/>
    <property type="project" value="TreeGrafter"/>
</dbReference>
<dbReference type="InterPro" id="IPR012677">
    <property type="entry name" value="Nucleotide-bd_a/b_plait_sf"/>
</dbReference>
<dbReference type="OrthoDB" id="610462at2759"/>
<dbReference type="InParanoid" id="A0A6L2PCE2"/>
<evidence type="ECO:0000313" key="6">
    <source>
        <dbReference type="Proteomes" id="UP000502823"/>
    </source>
</evidence>
<dbReference type="GO" id="GO:0003729">
    <property type="term" value="F:mRNA binding"/>
    <property type="evidence" value="ECO:0007669"/>
    <property type="project" value="TreeGrafter"/>
</dbReference>
<dbReference type="GO" id="GO:0005737">
    <property type="term" value="C:cytoplasm"/>
    <property type="evidence" value="ECO:0007669"/>
    <property type="project" value="TreeGrafter"/>
</dbReference>
<dbReference type="FunFam" id="3.30.70.330:FF:000531">
    <property type="entry name" value="Myelin expression factor 2"/>
    <property type="match status" value="1"/>
</dbReference>
<dbReference type="PANTHER" id="PTHR23003">
    <property type="entry name" value="RNA RECOGNITION MOTIF RRM DOMAIN CONTAINING PROTEIN"/>
    <property type="match status" value="1"/>
</dbReference>
<dbReference type="Proteomes" id="UP000502823">
    <property type="component" value="Unassembled WGS sequence"/>
</dbReference>
<proteinExistence type="predicted"/>
<evidence type="ECO:0000256" key="2">
    <source>
        <dbReference type="PROSITE-ProRule" id="PRU00176"/>
    </source>
</evidence>
<feature type="domain" description="RRM" evidence="4">
    <location>
        <begin position="218"/>
        <end position="295"/>
    </location>
</feature>
<dbReference type="FunCoup" id="A0A6L2PCE2">
    <property type="interactions" value="1759"/>
</dbReference>
<feature type="domain" description="RRM" evidence="4">
    <location>
        <begin position="53"/>
        <end position="131"/>
    </location>
</feature>
<dbReference type="GO" id="GO:0005634">
    <property type="term" value="C:nucleus"/>
    <property type="evidence" value="ECO:0007669"/>
    <property type="project" value="TreeGrafter"/>
</dbReference>
<sequence>MIACLVSEHNTNISNVPAQENKKSLIMVEQERERDRERDRVRDRGEKKSAAERRVFVSNIAYEYHWQELKDLFRKEVGEVAYVELFHDENDKPRGCGIVEFESAESVKKAVEKMHRFDLKGRKLVVKEDFDVERDRYGRPQKGGGGGGSGVGNSGGGGSGSALGGRIRDEPRGKWDPSPSLAPSLTTAVSGAGQKWGNTYGLSPQFLESLWINGPLVTRVFVANLDYKVDEKKLKEVFKLAGKVVSAELSLDKEGKSRGFGVVEYEHPVEAVQAISMLHNQTLYDRKLTVRMDRVEHKPEGPPKLPEGLRGLGMGLGAGGSPLQDVSRELHTLQVNFVLAGVGGLGSGSLIGSTLGGNSDIGLGAGAFGGSGLGAGLGPAAPGLASLGGGAGGLGGGSSSYGTGIGAGGTSSYGGGAGGGAYGSASSSALGGGSGYGSSGRDFDSLSAALGGGGGYSSSVAERDYRVAAGGASAYANGPGRGSLGGGSAGNGSRMSDTIIVKNLPPAATWQMLRDKFRECGDVKYAEMRGTGCGTAMPGEGPWLQQAHQDGIWTTPAEMEFDCTLQACWTQRLGLADANRTEPQGGVGRRAVYDYSYFKRGQELLEDRPDSGRPSTYAEAISKVKQLVHADQCITISEFASEVGYLV</sequence>
<dbReference type="SMART" id="SM00360">
    <property type="entry name" value="RRM"/>
    <property type="match status" value="2"/>
</dbReference>
<dbReference type="AlphaFoldDB" id="A0A6L2PCE2"/>
<comment type="caution">
    <text evidence="5">The sequence shown here is derived from an EMBL/GenBank/DDBJ whole genome shotgun (WGS) entry which is preliminary data.</text>
</comment>
<evidence type="ECO:0000256" key="1">
    <source>
        <dbReference type="ARBA" id="ARBA00022884"/>
    </source>
</evidence>
<dbReference type="CDD" id="cd12386">
    <property type="entry name" value="RRM2_hnRNPM_like"/>
    <property type="match status" value="1"/>
</dbReference>
<dbReference type="InterPro" id="IPR000504">
    <property type="entry name" value="RRM_dom"/>
</dbReference>
<protein>
    <recommendedName>
        <fullName evidence="4">RRM domain-containing protein</fullName>
    </recommendedName>
</protein>
<accession>A0A6L2PCE2</accession>
<keyword evidence="1 2" id="KW-0694">RNA-binding</keyword>
<name>A0A6L2PCE2_COPFO</name>
<gene>
    <name evidence="5" type="ORF">Cfor_12334</name>
</gene>
<dbReference type="InterPro" id="IPR035979">
    <property type="entry name" value="RBD_domain_sf"/>
</dbReference>
<feature type="compositionally biased region" description="Basic and acidic residues" evidence="3">
    <location>
        <begin position="166"/>
        <end position="175"/>
    </location>
</feature>
<evidence type="ECO:0000256" key="3">
    <source>
        <dbReference type="SAM" id="MobiDB-lite"/>
    </source>
</evidence>
<dbReference type="PANTHER" id="PTHR23003:SF3">
    <property type="entry name" value="FI21236P1-RELATED"/>
    <property type="match status" value="1"/>
</dbReference>
<evidence type="ECO:0000313" key="5">
    <source>
        <dbReference type="EMBL" id="GFG30036.1"/>
    </source>
</evidence>
<dbReference type="Pfam" id="PF00076">
    <property type="entry name" value="RRM_1"/>
    <property type="match status" value="3"/>
</dbReference>
<evidence type="ECO:0000259" key="4">
    <source>
        <dbReference type="PROSITE" id="PS50102"/>
    </source>
</evidence>
<dbReference type="PROSITE" id="PS50102">
    <property type="entry name" value="RRM"/>
    <property type="match status" value="2"/>
</dbReference>
<organism evidence="5 6">
    <name type="scientific">Coptotermes formosanus</name>
    <name type="common">Formosan subterranean termite</name>
    <dbReference type="NCBI Taxonomy" id="36987"/>
    <lineage>
        <taxon>Eukaryota</taxon>
        <taxon>Metazoa</taxon>
        <taxon>Ecdysozoa</taxon>
        <taxon>Arthropoda</taxon>
        <taxon>Hexapoda</taxon>
        <taxon>Insecta</taxon>
        <taxon>Pterygota</taxon>
        <taxon>Neoptera</taxon>
        <taxon>Polyneoptera</taxon>
        <taxon>Dictyoptera</taxon>
        <taxon>Blattodea</taxon>
        <taxon>Blattoidea</taxon>
        <taxon>Termitoidae</taxon>
        <taxon>Rhinotermitidae</taxon>
        <taxon>Coptotermes</taxon>
    </lineage>
</organism>
<reference evidence="6" key="1">
    <citation type="submission" date="2020-01" db="EMBL/GenBank/DDBJ databases">
        <title>Draft genome sequence of the Termite Coptotermes fromosanus.</title>
        <authorList>
            <person name="Itakura S."/>
            <person name="Yosikawa Y."/>
            <person name="Umezawa K."/>
        </authorList>
    </citation>
    <scope>NUCLEOTIDE SEQUENCE [LARGE SCALE GENOMIC DNA]</scope>
</reference>
<dbReference type="InterPro" id="IPR050374">
    <property type="entry name" value="RRT5_SRSF_SR"/>
</dbReference>
<dbReference type="EMBL" id="BLKM01000193">
    <property type="protein sequence ID" value="GFG30036.1"/>
    <property type="molecule type" value="Genomic_DNA"/>
</dbReference>
<feature type="compositionally biased region" description="Gly residues" evidence="3">
    <location>
        <begin position="141"/>
        <end position="163"/>
    </location>
</feature>
<feature type="region of interest" description="Disordered" evidence="3">
    <location>
        <begin position="135"/>
        <end position="188"/>
    </location>
</feature>